<evidence type="ECO:0000313" key="4">
    <source>
        <dbReference type="Proteomes" id="UP000239735"/>
    </source>
</evidence>
<sequence>MSLRGASRLWITAAALVGFALPTGAQYQGEINTNKNTPQLRAVGVFEWTGDQDHPKNSRLVPVCIYDGQELQDASVYMARPAPLALDSDVEYQLMKDGRPIGLFDISSAANQLGMWIGLGAWKPLPKPKGAPAQIAKIDADNDAQSDVPILHRKQHADDPGANATPPDPDRPTLHKDGDASNSGAADSSSSGTAANSSPPDPDRPVLHPTPDSSSASSSDSGSTKKQKKNGDDDSSYVENVTVSSDPNRPHLFRGKASGFDAPLQPSLVGLPPDMRQAVAVSDAVSRPLHVWDYTWANPADQATMKADMEDLARTALGLTPPPAPTLKKPVPKSAPAHKATRLTLPSPAPLLDEQFHVFELAYGSGATMVLSAHTDESNGPMKFVTLVAQPDLYGNVAILLKNVTDATHLDDTPRMKLIDAVDAKADNRGELLFELRGATQRQFALYRVLRGDITRIFLTSAQTIAIAAPNQ</sequence>
<dbReference type="Proteomes" id="UP000239735">
    <property type="component" value="Unassembled WGS sequence"/>
</dbReference>
<feature type="compositionally biased region" description="Low complexity" evidence="1">
    <location>
        <begin position="212"/>
        <end position="222"/>
    </location>
</feature>
<feature type="compositionally biased region" description="Basic and acidic residues" evidence="1">
    <location>
        <begin position="168"/>
        <end position="179"/>
    </location>
</feature>
<feature type="compositionally biased region" description="Low complexity" evidence="1">
    <location>
        <begin position="180"/>
        <end position="198"/>
    </location>
</feature>
<feature type="signal peptide" evidence="2">
    <location>
        <begin position="1"/>
        <end position="27"/>
    </location>
</feature>
<proteinExistence type="predicted"/>
<gene>
    <name evidence="3" type="ORF">SBA5_1170001</name>
</gene>
<reference evidence="4" key="1">
    <citation type="submission" date="2018-02" db="EMBL/GenBank/DDBJ databases">
        <authorList>
            <person name="Hausmann B."/>
        </authorList>
    </citation>
    <scope>NUCLEOTIDE SEQUENCE [LARGE SCALE GENOMIC DNA]</scope>
    <source>
        <strain evidence="4">Peat soil MAG SbA5</strain>
    </source>
</reference>
<evidence type="ECO:0000313" key="3">
    <source>
        <dbReference type="EMBL" id="SPE17899.1"/>
    </source>
</evidence>
<dbReference type="EMBL" id="OKRB01000021">
    <property type="protein sequence ID" value="SPE17899.1"/>
    <property type="molecule type" value="Genomic_DNA"/>
</dbReference>
<feature type="region of interest" description="Disordered" evidence="1">
    <location>
        <begin position="319"/>
        <end position="339"/>
    </location>
</feature>
<feature type="compositionally biased region" description="Polar residues" evidence="1">
    <location>
        <begin position="237"/>
        <end position="247"/>
    </location>
</feature>
<dbReference type="OrthoDB" id="113128at2"/>
<evidence type="ECO:0000256" key="2">
    <source>
        <dbReference type="SAM" id="SignalP"/>
    </source>
</evidence>
<feature type="region of interest" description="Disordered" evidence="1">
    <location>
        <begin position="153"/>
        <end position="263"/>
    </location>
</feature>
<evidence type="ECO:0000256" key="1">
    <source>
        <dbReference type="SAM" id="MobiDB-lite"/>
    </source>
</evidence>
<accession>A0A2N9L3U8</accession>
<feature type="chain" id="PRO_5014679925" evidence="2">
    <location>
        <begin position="28"/>
        <end position="472"/>
    </location>
</feature>
<name>A0A2N9L3U8_9BACT</name>
<organism evidence="3 4">
    <name type="scientific">Candidatus Sulfuritelmatomonas gaucii</name>
    <dbReference type="NCBI Taxonomy" id="2043161"/>
    <lineage>
        <taxon>Bacteria</taxon>
        <taxon>Pseudomonadati</taxon>
        <taxon>Acidobacteriota</taxon>
        <taxon>Terriglobia</taxon>
        <taxon>Terriglobales</taxon>
        <taxon>Acidobacteriaceae</taxon>
        <taxon>Candidatus Sulfuritelmatomonas</taxon>
    </lineage>
</organism>
<dbReference type="AlphaFoldDB" id="A0A2N9L3U8"/>
<keyword evidence="2" id="KW-0732">Signal</keyword>
<protein>
    <submittedName>
        <fullName evidence="3">Uncharacterized protein</fullName>
    </submittedName>
</protein>